<gene>
    <name evidence="2" type="ORF">AVDCRST_MAG93-4136</name>
</gene>
<dbReference type="AlphaFoldDB" id="A0A6J4K2X5"/>
<dbReference type="EMBL" id="CADCTR010001400">
    <property type="protein sequence ID" value="CAA9294269.1"/>
    <property type="molecule type" value="Genomic_DNA"/>
</dbReference>
<feature type="transmembrane region" description="Helical" evidence="1">
    <location>
        <begin position="6"/>
        <end position="24"/>
    </location>
</feature>
<protein>
    <submittedName>
        <fullName evidence="2">Uncharacterized protein</fullName>
    </submittedName>
</protein>
<feature type="transmembrane region" description="Helical" evidence="1">
    <location>
        <begin position="156"/>
        <end position="178"/>
    </location>
</feature>
<feature type="non-terminal residue" evidence="2">
    <location>
        <position position="1"/>
    </location>
</feature>
<accession>A0A6J4K2X5</accession>
<evidence type="ECO:0000256" key="1">
    <source>
        <dbReference type="SAM" id="Phobius"/>
    </source>
</evidence>
<feature type="transmembrane region" description="Helical" evidence="1">
    <location>
        <begin position="81"/>
        <end position="100"/>
    </location>
</feature>
<keyword evidence="1" id="KW-0472">Membrane</keyword>
<evidence type="ECO:0000313" key="2">
    <source>
        <dbReference type="EMBL" id="CAA9294269.1"/>
    </source>
</evidence>
<reference evidence="2" key="1">
    <citation type="submission" date="2020-02" db="EMBL/GenBank/DDBJ databases">
        <authorList>
            <person name="Meier V. D."/>
        </authorList>
    </citation>
    <scope>NUCLEOTIDE SEQUENCE</scope>
    <source>
        <strain evidence="2">AVDCRST_MAG93</strain>
    </source>
</reference>
<keyword evidence="1" id="KW-1133">Transmembrane helix</keyword>
<keyword evidence="1" id="KW-0812">Transmembrane</keyword>
<feature type="transmembrane region" description="Helical" evidence="1">
    <location>
        <begin position="131"/>
        <end position="149"/>
    </location>
</feature>
<feature type="transmembrane region" description="Helical" evidence="1">
    <location>
        <begin position="55"/>
        <end position="75"/>
    </location>
</feature>
<sequence length="357" mass="39353">EYSFWLWFIPLIGLVVIAVGRSVGRPGRILLLDLGITDVILGRDGTMKQAPGKGLAGLPFGWLLGAVAALGLGLLMSGQRVWGTVLIGLALLGVLLLGLLRLTLVQAAVVATLLLHFVYYTFVIGGDHFEWRVYSHLILLVFVSFVWLLDRAGTRPVVAVASLTLFVILSWPIPWMHWSLTHAIKERTGSVRPSIAQATAERFPQAPGLLVGYLRLYDDMQSWLIGHAVGMRHQEHKLFHELLVRVLPTREQGLAMNAEGFLVTANPNVGVIAWVLPKVNVIDTLGLNDYVIARVPVDSSTGFMAHERHPPPGYVECFAPNVEVIDLQLLVHPRPVELTADKIAECEKHYTQMASNP</sequence>
<name>A0A6J4K2X5_9CHLR</name>
<organism evidence="2">
    <name type="scientific">uncultured Chloroflexia bacterium</name>
    <dbReference type="NCBI Taxonomy" id="1672391"/>
    <lineage>
        <taxon>Bacteria</taxon>
        <taxon>Bacillati</taxon>
        <taxon>Chloroflexota</taxon>
        <taxon>Chloroflexia</taxon>
        <taxon>environmental samples</taxon>
    </lineage>
</organism>
<proteinExistence type="predicted"/>
<feature type="transmembrane region" description="Helical" evidence="1">
    <location>
        <begin position="107"/>
        <end position="125"/>
    </location>
</feature>